<sequence length="214" mass="22078">MKLSQTVIQVDSAPPATPARPAPVTLPTIATTSASNSSVYVCTTTPISTSCPIAQSGSNSNITSATGLVGPGLQSQAMSAVAAAAVAAVSMATVGLGGLIHSTVSQPLATSTQLGGHSHQLRSHAYSYQPQPQQQMQQNNHFHAAKHHEAEALLVSHDRLGERYSALTCPTPSICHCSTFDPHTQLKTSNIDCNTSCTRVSSGISQGSQASICT</sequence>
<feature type="non-terminal residue" evidence="2">
    <location>
        <position position="1"/>
    </location>
</feature>
<proteinExistence type="predicted"/>
<evidence type="ECO:0000313" key="2">
    <source>
        <dbReference type="EMBL" id="VEL27576.1"/>
    </source>
</evidence>
<protein>
    <submittedName>
        <fullName evidence="2">Uncharacterized protein</fullName>
    </submittedName>
</protein>
<reference evidence="2" key="1">
    <citation type="submission" date="2018-11" db="EMBL/GenBank/DDBJ databases">
        <authorList>
            <consortium name="Pathogen Informatics"/>
        </authorList>
    </citation>
    <scope>NUCLEOTIDE SEQUENCE</scope>
</reference>
<organism evidence="2 3">
    <name type="scientific">Protopolystoma xenopodis</name>
    <dbReference type="NCBI Taxonomy" id="117903"/>
    <lineage>
        <taxon>Eukaryota</taxon>
        <taxon>Metazoa</taxon>
        <taxon>Spiralia</taxon>
        <taxon>Lophotrochozoa</taxon>
        <taxon>Platyhelminthes</taxon>
        <taxon>Monogenea</taxon>
        <taxon>Polyopisthocotylea</taxon>
        <taxon>Polystomatidea</taxon>
        <taxon>Polystomatidae</taxon>
        <taxon>Protopolystoma</taxon>
    </lineage>
</organism>
<gene>
    <name evidence="2" type="ORF">PXEA_LOCUS21016</name>
</gene>
<dbReference type="AlphaFoldDB" id="A0A448X458"/>
<evidence type="ECO:0000256" key="1">
    <source>
        <dbReference type="SAM" id="MobiDB-lite"/>
    </source>
</evidence>
<dbReference type="Proteomes" id="UP000784294">
    <property type="component" value="Unassembled WGS sequence"/>
</dbReference>
<dbReference type="EMBL" id="CAAALY010088190">
    <property type="protein sequence ID" value="VEL27576.1"/>
    <property type="molecule type" value="Genomic_DNA"/>
</dbReference>
<feature type="region of interest" description="Disordered" evidence="1">
    <location>
        <begin position="1"/>
        <end position="23"/>
    </location>
</feature>
<accession>A0A448X458</accession>
<comment type="caution">
    <text evidence="2">The sequence shown here is derived from an EMBL/GenBank/DDBJ whole genome shotgun (WGS) entry which is preliminary data.</text>
</comment>
<name>A0A448X458_9PLAT</name>
<keyword evidence="3" id="KW-1185">Reference proteome</keyword>
<evidence type="ECO:0000313" key="3">
    <source>
        <dbReference type="Proteomes" id="UP000784294"/>
    </source>
</evidence>